<evidence type="ECO:0000256" key="1">
    <source>
        <dbReference type="SAM" id="MobiDB-lite"/>
    </source>
</evidence>
<proteinExistence type="predicted"/>
<reference evidence="4 5" key="1">
    <citation type="submission" date="2020-08" db="EMBL/GenBank/DDBJ databases">
        <title>Aquariorum lacteus gen. nov., sp. nov., a new member of the family Comamonadaceae, isolated from freshwater aquarium.</title>
        <authorList>
            <person name="Chun S.-J."/>
        </authorList>
    </citation>
    <scope>NUCLEOTIDE SEQUENCE [LARGE SCALE GENOMIC DNA]</scope>
    <source>
        <strain evidence="4 5">SJAQ100</strain>
    </source>
</reference>
<evidence type="ECO:0000313" key="4">
    <source>
        <dbReference type="EMBL" id="MBB1163137.1"/>
    </source>
</evidence>
<dbReference type="InterPro" id="IPR037053">
    <property type="entry name" value="Phage_tail_collar_dom_sf"/>
</dbReference>
<feature type="region of interest" description="Disordered" evidence="1">
    <location>
        <begin position="88"/>
        <end position="110"/>
    </location>
</feature>
<dbReference type="EMBL" id="JACIVI010000006">
    <property type="protein sequence ID" value="MBB1163137.1"/>
    <property type="molecule type" value="Genomic_DNA"/>
</dbReference>
<dbReference type="InterPro" id="IPR011083">
    <property type="entry name" value="Phage_tail_collar_dom"/>
</dbReference>
<evidence type="ECO:0000256" key="2">
    <source>
        <dbReference type="SAM" id="SignalP"/>
    </source>
</evidence>
<feature type="chain" id="PRO_5032578218" evidence="2">
    <location>
        <begin position="23"/>
        <end position="138"/>
    </location>
</feature>
<dbReference type="Gene3D" id="3.90.1340.10">
    <property type="entry name" value="Phage tail collar domain"/>
    <property type="match status" value="1"/>
</dbReference>
<organism evidence="4 5">
    <name type="scientific">Aquariibacter albus</name>
    <dbReference type="NCBI Taxonomy" id="2759899"/>
    <lineage>
        <taxon>Bacteria</taxon>
        <taxon>Pseudomonadati</taxon>
        <taxon>Pseudomonadota</taxon>
        <taxon>Betaproteobacteria</taxon>
        <taxon>Burkholderiales</taxon>
        <taxon>Sphaerotilaceae</taxon>
        <taxon>Aquariibacter</taxon>
    </lineage>
</organism>
<dbReference type="RefSeq" id="WP_182665758.1">
    <property type="nucleotide sequence ID" value="NZ_JACIVI010000006.1"/>
</dbReference>
<feature type="domain" description="Phage tail collar" evidence="3">
    <location>
        <begin position="32"/>
        <end position="86"/>
    </location>
</feature>
<keyword evidence="2" id="KW-0732">Signal</keyword>
<keyword evidence="5" id="KW-1185">Reference proteome</keyword>
<dbReference type="PROSITE" id="PS51257">
    <property type="entry name" value="PROKAR_LIPOPROTEIN"/>
    <property type="match status" value="1"/>
</dbReference>
<name>A0A839HK24_9BURK</name>
<protein>
    <submittedName>
        <fullName evidence="4">Tail fiber protein</fullName>
    </submittedName>
</protein>
<evidence type="ECO:0000313" key="5">
    <source>
        <dbReference type="Proteomes" id="UP000586093"/>
    </source>
</evidence>
<accession>A0A839HK24</accession>
<comment type="caution">
    <text evidence="4">The sequence shown here is derived from an EMBL/GenBank/DDBJ whole genome shotgun (WGS) entry which is preliminary data.</text>
</comment>
<sequence>MPSPSRPTLVLLGLSLLGPQLAAACHPEAYVGSICTTAGRCPRGTLEAAGQLLPIAQNMALHAVIGSRYGGDGRSTFALPDLRGRSVAGSGLGNESPAPGTVLSPAGAPSASRLGGARPASLVLRQCIVQLGVMPPND</sequence>
<evidence type="ECO:0000259" key="3">
    <source>
        <dbReference type="Pfam" id="PF07484"/>
    </source>
</evidence>
<dbReference type="SUPFAM" id="SSF88874">
    <property type="entry name" value="Receptor-binding domain of short tail fibre protein gp12"/>
    <property type="match status" value="1"/>
</dbReference>
<gene>
    <name evidence="4" type="ORF">H4F90_14280</name>
</gene>
<dbReference type="Pfam" id="PF07484">
    <property type="entry name" value="Collar"/>
    <property type="match status" value="1"/>
</dbReference>
<dbReference type="Proteomes" id="UP000586093">
    <property type="component" value="Unassembled WGS sequence"/>
</dbReference>
<dbReference type="AlphaFoldDB" id="A0A839HK24"/>
<feature type="signal peptide" evidence="2">
    <location>
        <begin position="1"/>
        <end position="22"/>
    </location>
</feature>